<name>A0ABP6Y7S0_9FLAO</name>
<dbReference type="InterPro" id="IPR032710">
    <property type="entry name" value="NTF2-like_dom_sf"/>
</dbReference>
<proteinExistence type="predicted"/>
<dbReference type="InterPro" id="IPR037401">
    <property type="entry name" value="SnoaL-like"/>
</dbReference>
<comment type="caution">
    <text evidence="2">The sequence shown here is derived from an EMBL/GenBank/DDBJ whole genome shotgun (WGS) entry which is preliminary data.</text>
</comment>
<dbReference type="SUPFAM" id="SSF54427">
    <property type="entry name" value="NTF2-like"/>
    <property type="match status" value="1"/>
</dbReference>
<protein>
    <recommendedName>
        <fullName evidence="1">SnoaL-like domain-containing protein</fullName>
    </recommendedName>
</protein>
<gene>
    <name evidence="2" type="ORF">GCM10022395_28460</name>
</gene>
<organism evidence="2 3">
    <name type="scientific">Snuella lapsa</name>
    <dbReference type="NCBI Taxonomy" id="870481"/>
    <lineage>
        <taxon>Bacteria</taxon>
        <taxon>Pseudomonadati</taxon>
        <taxon>Bacteroidota</taxon>
        <taxon>Flavobacteriia</taxon>
        <taxon>Flavobacteriales</taxon>
        <taxon>Flavobacteriaceae</taxon>
        <taxon>Snuella</taxon>
    </lineage>
</organism>
<sequence length="119" mass="13995">MKSKQLVEEWFDKWRSGDFIMLPVSENFKHTSPFGVIEGKTAYLDLVKENKDKFLGYTFEIHDGIYGVNKACVRYTARQGHEFSLDVSEWYYINNDLIEAIVSYYHIGDIREERKLKGS</sequence>
<dbReference type="Pfam" id="PF12680">
    <property type="entry name" value="SnoaL_2"/>
    <property type="match status" value="1"/>
</dbReference>
<evidence type="ECO:0000313" key="2">
    <source>
        <dbReference type="EMBL" id="GAA3578084.1"/>
    </source>
</evidence>
<dbReference type="RefSeq" id="WP_345006990.1">
    <property type="nucleotide sequence ID" value="NZ_BAABCY010000078.1"/>
</dbReference>
<keyword evidence="3" id="KW-1185">Reference proteome</keyword>
<dbReference type="EMBL" id="BAABCY010000078">
    <property type="protein sequence ID" value="GAA3578084.1"/>
    <property type="molecule type" value="Genomic_DNA"/>
</dbReference>
<accession>A0ABP6Y7S0</accession>
<evidence type="ECO:0000313" key="3">
    <source>
        <dbReference type="Proteomes" id="UP001500954"/>
    </source>
</evidence>
<dbReference type="Proteomes" id="UP001500954">
    <property type="component" value="Unassembled WGS sequence"/>
</dbReference>
<reference evidence="3" key="1">
    <citation type="journal article" date="2019" name="Int. J. Syst. Evol. Microbiol.">
        <title>The Global Catalogue of Microorganisms (GCM) 10K type strain sequencing project: providing services to taxonomists for standard genome sequencing and annotation.</title>
        <authorList>
            <consortium name="The Broad Institute Genomics Platform"/>
            <consortium name="The Broad Institute Genome Sequencing Center for Infectious Disease"/>
            <person name="Wu L."/>
            <person name="Ma J."/>
        </authorList>
    </citation>
    <scope>NUCLEOTIDE SEQUENCE [LARGE SCALE GENOMIC DNA]</scope>
    <source>
        <strain evidence="3">JCM 17111</strain>
    </source>
</reference>
<evidence type="ECO:0000259" key="1">
    <source>
        <dbReference type="Pfam" id="PF12680"/>
    </source>
</evidence>
<feature type="domain" description="SnoaL-like" evidence="1">
    <location>
        <begin position="7"/>
        <end position="98"/>
    </location>
</feature>
<dbReference type="Gene3D" id="3.10.450.50">
    <property type="match status" value="1"/>
</dbReference>